<evidence type="ECO:0000313" key="8">
    <source>
        <dbReference type="EMBL" id="ALU29553.1"/>
    </source>
</evidence>
<dbReference type="RefSeq" id="WP_011276972.1">
    <property type="nucleotide sequence ID" value="NZ_BHWZ01000001.1"/>
</dbReference>
<dbReference type="OrthoDB" id="35385at2157"/>
<dbReference type="InterPro" id="IPR036249">
    <property type="entry name" value="Thioredoxin-like_sf"/>
</dbReference>
<dbReference type="PROSITE" id="PS51352">
    <property type="entry name" value="THIOREDOXIN_2"/>
    <property type="match status" value="1"/>
</dbReference>
<dbReference type="GO" id="GO:0015035">
    <property type="term" value="F:protein-disulfide reductase activity"/>
    <property type="evidence" value="ECO:0007669"/>
    <property type="project" value="InterPro"/>
</dbReference>
<dbReference type="PRINTS" id="PR00421">
    <property type="entry name" value="THIOREDOXIN"/>
</dbReference>
<feature type="site" description="Deprotonates C-terminal active site Cys" evidence="5">
    <location>
        <position position="30"/>
    </location>
</feature>
<dbReference type="GO" id="GO:0005737">
    <property type="term" value="C:cytoplasm"/>
    <property type="evidence" value="ECO:0007669"/>
    <property type="project" value="TreeGrafter"/>
</dbReference>
<dbReference type="InterPro" id="IPR017937">
    <property type="entry name" value="Thioredoxin_CS"/>
</dbReference>
<dbReference type="PANTHER" id="PTHR45663">
    <property type="entry name" value="GEO12009P1"/>
    <property type="match status" value="1"/>
</dbReference>
<dbReference type="PIRSF" id="PIRSF000077">
    <property type="entry name" value="Thioredoxin"/>
    <property type="match status" value="1"/>
</dbReference>
<dbReference type="NCBIfam" id="TIGR01068">
    <property type="entry name" value="thioredoxin"/>
    <property type="match status" value="1"/>
</dbReference>
<dbReference type="Pfam" id="PF00085">
    <property type="entry name" value="Thioredoxin"/>
    <property type="match status" value="1"/>
</dbReference>
<feature type="site" description="Contributes to redox potential value" evidence="5">
    <location>
        <position position="37"/>
    </location>
</feature>
<evidence type="ECO:0000313" key="11">
    <source>
        <dbReference type="Proteomes" id="UP000065473"/>
    </source>
</evidence>
<evidence type="ECO:0000256" key="4">
    <source>
        <dbReference type="ARBA" id="ARBA00023284"/>
    </source>
</evidence>
<organism evidence="8 11">
    <name type="scientific">Sulfolobus acidocaldarius</name>
    <dbReference type="NCBI Taxonomy" id="2285"/>
    <lineage>
        <taxon>Archaea</taxon>
        <taxon>Thermoproteota</taxon>
        <taxon>Thermoprotei</taxon>
        <taxon>Sulfolobales</taxon>
        <taxon>Sulfolobaceae</taxon>
        <taxon>Sulfolobus</taxon>
    </lineage>
</organism>
<dbReference type="OMA" id="QRVDMIN"/>
<accession>A0A0U2Y1X2</accession>
<dbReference type="PaxDb" id="1435377-SUSAZ_00190"/>
<evidence type="ECO:0000313" key="10">
    <source>
        <dbReference type="Proteomes" id="UP000060043"/>
    </source>
</evidence>
<keyword evidence="4 6" id="KW-0676">Redox-active center</keyword>
<dbReference type="Gene3D" id="3.40.30.10">
    <property type="entry name" value="Glutaredoxin"/>
    <property type="match status" value="1"/>
</dbReference>
<dbReference type="SUPFAM" id="SSF52833">
    <property type="entry name" value="Thioredoxin-like"/>
    <property type="match status" value="1"/>
</dbReference>
<feature type="site" description="Contributes to redox potential value" evidence="5">
    <location>
        <position position="38"/>
    </location>
</feature>
<dbReference type="Proteomes" id="UP000060043">
    <property type="component" value="Chromosome"/>
</dbReference>
<keyword evidence="3 6" id="KW-1015">Disulfide bond</keyword>
<keyword evidence="2" id="KW-0249">Electron transport</keyword>
<feature type="domain" description="Thioredoxin" evidence="7">
    <location>
        <begin position="1"/>
        <end position="111"/>
    </location>
</feature>
<dbReference type="FunFam" id="3.40.30.10:FF:000001">
    <property type="entry name" value="Thioredoxin"/>
    <property type="match status" value="1"/>
</dbReference>
<feature type="disulfide bond" description="Redox-active" evidence="6">
    <location>
        <begin position="36"/>
        <end position="39"/>
    </location>
</feature>
<evidence type="ECO:0000259" key="7">
    <source>
        <dbReference type="PROSITE" id="PS51352"/>
    </source>
</evidence>
<dbReference type="STRING" id="1435377.SUSAZ_00190"/>
<dbReference type="Proteomes" id="UP000065473">
    <property type="component" value="Chromosome"/>
</dbReference>
<evidence type="ECO:0000256" key="6">
    <source>
        <dbReference type="PIRSR" id="PIRSR000077-4"/>
    </source>
</evidence>
<feature type="active site" description="Nucleophile" evidence="5">
    <location>
        <position position="36"/>
    </location>
</feature>
<reference evidence="10 11" key="1">
    <citation type="submission" date="2015-12" db="EMBL/GenBank/DDBJ databases">
        <title>A stable core within a dynamic pangenome in Sulfolobus acidocaldarius.</title>
        <authorList>
            <person name="Anderson R."/>
            <person name="Kouris A."/>
            <person name="Seward C."/>
            <person name="Campbell K."/>
            <person name="Whitaker R."/>
        </authorList>
    </citation>
    <scope>NUCLEOTIDE SEQUENCE [LARGE SCALE GENOMIC DNA]</scope>
    <source>
        <strain evidence="8 11">GG12-C01-09</strain>
        <strain evidence="9 10">NG05B_CO5_07</strain>
    </source>
</reference>
<protein>
    <submittedName>
        <fullName evidence="8">Thioredoxin</fullName>
    </submittedName>
</protein>
<evidence type="ECO:0000256" key="5">
    <source>
        <dbReference type="PIRSR" id="PIRSR000077-1"/>
    </source>
</evidence>
<evidence type="ECO:0000256" key="2">
    <source>
        <dbReference type="ARBA" id="ARBA00022982"/>
    </source>
</evidence>
<evidence type="ECO:0000313" key="9">
    <source>
        <dbReference type="EMBL" id="ALU32283.1"/>
    </source>
</evidence>
<dbReference type="EMBL" id="CP013695">
    <property type="protein sequence ID" value="ALU32283.1"/>
    <property type="molecule type" value="Genomic_DNA"/>
</dbReference>
<dbReference type="CDD" id="cd02947">
    <property type="entry name" value="TRX_family"/>
    <property type="match status" value="1"/>
</dbReference>
<feature type="active site" description="Nucleophile" evidence="5">
    <location>
        <position position="39"/>
    </location>
</feature>
<evidence type="ECO:0000256" key="3">
    <source>
        <dbReference type="ARBA" id="ARBA00023157"/>
    </source>
</evidence>
<keyword evidence="1" id="KW-0813">Transport</keyword>
<name>A0A0U2Y1X2_9CREN</name>
<evidence type="ECO:0000256" key="1">
    <source>
        <dbReference type="ARBA" id="ARBA00022448"/>
    </source>
</evidence>
<sequence>MPETKSSPVIELNSSNFNSFVESHKIAVVDFWAEWCAPCFVLSPIIEELASEYTQIGFGKVNADENSDIANQFGIMSLPTVLIFKNGKVVDTIVGAVPRDTIENKLKSVLGE</sequence>
<dbReference type="AlphaFoldDB" id="A0A0U2Y1X2"/>
<dbReference type="InterPro" id="IPR005746">
    <property type="entry name" value="Thioredoxin"/>
</dbReference>
<dbReference type="PANTHER" id="PTHR45663:SF11">
    <property type="entry name" value="GEO12009P1"/>
    <property type="match status" value="1"/>
</dbReference>
<gene>
    <name evidence="8" type="ORF">ATY89_06060</name>
    <name evidence="9" type="ORF">ATZ20_09085</name>
</gene>
<dbReference type="EMBL" id="CP013694">
    <property type="protein sequence ID" value="ALU29553.1"/>
    <property type="molecule type" value="Genomic_DNA"/>
</dbReference>
<dbReference type="GeneID" id="14550573"/>
<proteinExistence type="predicted"/>
<dbReference type="PROSITE" id="PS00194">
    <property type="entry name" value="THIOREDOXIN_1"/>
    <property type="match status" value="1"/>
</dbReference>
<dbReference type="InterPro" id="IPR013766">
    <property type="entry name" value="Thioredoxin_domain"/>
</dbReference>